<sequence>MPLPVFDNGLCRVLVWLPRPFLPDRALWSRLFIFGLSCQNADRITDRVLQVMDKGCWQW</sequence>
<organism evidence="1 2">
    <name type="scientific">Acetobacter syzygii</name>
    <dbReference type="NCBI Taxonomy" id="146476"/>
    <lineage>
        <taxon>Bacteria</taxon>
        <taxon>Pseudomonadati</taxon>
        <taxon>Pseudomonadota</taxon>
        <taxon>Alphaproteobacteria</taxon>
        <taxon>Acetobacterales</taxon>
        <taxon>Acetobacteraceae</taxon>
        <taxon>Acetobacter</taxon>
    </lineage>
</organism>
<dbReference type="EMBL" id="NDFP01000003">
    <property type="protein sequence ID" value="PAL27307.1"/>
    <property type="molecule type" value="Genomic_DNA"/>
</dbReference>
<proteinExistence type="predicted"/>
<dbReference type="Proteomes" id="UP000216033">
    <property type="component" value="Unassembled WGS sequence"/>
</dbReference>
<name>A0A270BQI6_9PROT</name>
<evidence type="ECO:0000313" key="1">
    <source>
        <dbReference type="EMBL" id="PAL27307.1"/>
    </source>
</evidence>
<accession>A0A270BQI6</accession>
<dbReference type="AlphaFoldDB" id="A0A270BQI6"/>
<reference evidence="1 2" key="1">
    <citation type="submission" date="2017-04" db="EMBL/GenBank/DDBJ databases">
        <title>Kefir bacterial isolates.</title>
        <authorList>
            <person name="Kim Y."/>
            <person name="Blasche S."/>
            <person name="Patil K.R."/>
        </authorList>
    </citation>
    <scope>NUCLEOTIDE SEQUENCE [LARGE SCALE GENOMIC DNA]</scope>
    <source>
        <strain evidence="1 2">KR-2</strain>
    </source>
</reference>
<gene>
    <name evidence="1" type="ORF">B9K05_04970</name>
</gene>
<protein>
    <submittedName>
        <fullName evidence="1">Uncharacterized protein</fullName>
    </submittedName>
</protein>
<comment type="caution">
    <text evidence="1">The sequence shown here is derived from an EMBL/GenBank/DDBJ whole genome shotgun (WGS) entry which is preliminary data.</text>
</comment>
<keyword evidence="2" id="KW-1185">Reference proteome</keyword>
<evidence type="ECO:0000313" key="2">
    <source>
        <dbReference type="Proteomes" id="UP000216033"/>
    </source>
</evidence>
<dbReference type="RefSeq" id="WP_095350939.1">
    <property type="nucleotide sequence ID" value="NZ_JBDNKQ010000005.1"/>
</dbReference>